<sequence length="50" mass="5929">MEKVKNDAPFISEEEGRFIDRKDQVAFAERWFKALQKELGGRDKEKSKKN</sequence>
<organism evidence="1 2">
    <name type="scientific">Acidaminococcus intestini</name>
    <dbReference type="NCBI Taxonomy" id="187327"/>
    <lineage>
        <taxon>Bacteria</taxon>
        <taxon>Bacillati</taxon>
        <taxon>Bacillota</taxon>
        <taxon>Negativicutes</taxon>
        <taxon>Acidaminococcales</taxon>
        <taxon>Acidaminococcaceae</taxon>
        <taxon>Acidaminococcus</taxon>
    </lineage>
</organism>
<gene>
    <name evidence="1" type="ORF">KHX13_04570</name>
</gene>
<accession>A0A943I4I7</accession>
<protein>
    <submittedName>
        <fullName evidence="1">Uncharacterized protein</fullName>
    </submittedName>
</protein>
<evidence type="ECO:0000313" key="2">
    <source>
        <dbReference type="Proteomes" id="UP000754226"/>
    </source>
</evidence>
<evidence type="ECO:0000313" key="1">
    <source>
        <dbReference type="EMBL" id="MBS5519591.1"/>
    </source>
</evidence>
<name>A0A943I4I7_9FIRM</name>
<dbReference type="Proteomes" id="UP000754226">
    <property type="component" value="Unassembled WGS sequence"/>
</dbReference>
<dbReference type="AlphaFoldDB" id="A0A943I4I7"/>
<dbReference type="EMBL" id="JAGZCZ010000005">
    <property type="protein sequence ID" value="MBS5519591.1"/>
    <property type="molecule type" value="Genomic_DNA"/>
</dbReference>
<comment type="caution">
    <text evidence="1">The sequence shown here is derived from an EMBL/GenBank/DDBJ whole genome shotgun (WGS) entry which is preliminary data.</text>
</comment>
<proteinExistence type="predicted"/>
<reference evidence="1" key="1">
    <citation type="submission" date="2021-02" db="EMBL/GenBank/DDBJ databases">
        <title>Infant gut strain persistence is associated with maternal origin, phylogeny, and functional potential including surface adhesion and iron acquisition.</title>
        <authorList>
            <person name="Lou Y.C."/>
        </authorList>
    </citation>
    <scope>NUCLEOTIDE SEQUENCE</scope>
    <source>
        <strain evidence="1">L3_106_000M1_dasL3_106_000M1_concoct_15</strain>
    </source>
</reference>